<dbReference type="Proteomes" id="UP001281761">
    <property type="component" value="Unassembled WGS sequence"/>
</dbReference>
<evidence type="ECO:0000313" key="2">
    <source>
        <dbReference type="EMBL" id="KAK2961235.1"/>
    </source>
</evidence>
<dbReference type="InterPro" id="IPR028934">
    <property type="entry name" value="Vps26-related"/>
</dbReference>
<sequence>MEKFLQVIRKTVTSSEISIKFDGEETRRKVKRPGNDQEGDLLPLYGGRDPVSGQILVVVPPKKKLEHNGITVELVGRIEVFGEKSQQNNFISVVKELSGPGILVADQTYKFDFSTIKKDFETYYGINVSLKYFIIAKVIRKVKLNLIEERELFVRNVQPEPDNDHSVGMSVGVKGELHIDFEYARSKYHLNDVIIGKVYFHDCKMRIKNMEIAILKKETCFQDASATNESDALMQFEVMDGTPVKDEIIPIRMYLSNLDLTPTYPTINSSFQVRYYLSVDIYNEEGKRFFKQQEITLWRKEL</sequence>
<evidence type="ECO:0000313" key="3">
    <source>
        <dbReference type="Proteomes" id="UP001281761"/>
    </source>
</evidence>
<protein>
    <submittedName>
        <fullName evidence="2">Vacuolar protein sorting 26 (Vps26)</fullName>
    </submittedName>
</protein>
<accession>A0ABQ9YC16</accession>
<dbReference type="PANTHER" id="PTHR12233">
    <property type="entry name" value="VACUOLAR PROTEIN SORTING 26 RELATED"/>
    <property type="match status" value="1"/>
</dbReference>
<reference evidence="2 3" key="1">
    <citation type="journal article" date="2022" name="bioRxiv">
        <title>Genomics of Preaxostyla Flagellates Illuminates Evolutionary Transitions and the Path Towards Mitochondrial Loss.</title>
        <authorList>
            <person name="Novak L.V.F."/>
            <person name="Treitli S.C."/>
            <person name="Pyrih J."/>
            <person name="Halakuc P."/>
            <person name="Pipaliya S.V."/>
            <person name="Vacek V."/>
            <person name="Brzon O."/>
            <person name="Soukal P."/>
            <person name="Eme L."/>
            <person name="Dacks J.B."/>
            <person name="Karnkowska A."/>
            <person name="Elias M."/>
            <person name="Hampl V."/>
        </authorList>
    </citation>
    <scope>NUCLEOTIDE SEQUENCE [LARGE SCALE GENOMIC DNA]</scope>
    <source>
        <strain evidence="2">NAU3</strain>
        <tissue evidence="2">Gut</tissue>
    </source>
</reference>
<comment type="similarity">
    <text evidence="1">Belongs to the VPS26 family.</text>
</comment>
<keyword evidence="3" id="KW-1185">Reference proteome</keyword>
<evidence type="ECO:0000256" key="1">
    <source>
        <dbReference type="ARBA" id="ARBA00009100"/>
    </source>
</evidence>
<name>A0ABQ9YC16_9EUKA</name>
<dbReference type="Pfam" id="PF03643">
    <property type="entry name" value="Vps26"/>
    <property type="match status" value="1"/>
</dbReference>
<comment type="caution">
    <text evidence="2">The sequence shown here is derived from an EMBL/GenBank/DDBJ whole genome shotgun (WGS) entry which is preliminary data.</text>
</comment>
<dbReference type="EMBL" id="JARBJD010000017">
    <property type="protein sequence ID" value="KAK2961235.1"/>
    <property type="molecule type" value="Genomic_DNA"/>
</dbReference>
<dbReference type="Gene3D" id="2.60.40.640">
    <property type="match status" value="2"/>
</dbReference>
<dbReference type="InterPro" id="IPR014752">
    <property type="entry name" value="Arrestin-like_C"/>
</dbReference>
<organism evidence="2 3">
    <name type="scientific">Blattamonas nauphoetae</name>
    <dbReference type="NCBI Taxonomy" id="2049346"/>
    <lineage>
        <taxon>Eukaryota</taxon>
        <taxon>Metamonada</taxon>
        <taxon>Preaxostyla</taxon>
        <taxon>Oxymonadida</taxon>
        <taxon>Blattamonas</taxon>
    </lineage>
</organism>
<proteinExistence type="inferred from homology"/>
<gene>
    <name evidence="2" type="ORF">BLNAU_3681</name>
</gene>